<evidence type="ECO:0000313" key="2">
    <source>
        <dbReference type="Proteomes" id="UP000289323"/>
    </source>
</evidence>
<dbReference type="EMBL" id="OUUZ01000001">
    <property type="protein sequence ID" value="SPQ19888.1"/>
    <property type="molecule type" value="Genomic_DNA"/>
</dbReference>
<evidence type="ECO:0000313" key="1">
    <source>
        <dbReference type="EMBL" id="SPQ19888.1"/>
    </source>
</evidence>
<protein>
    <submittedName>
        <fullName evidence="1">6f35361c-224d-49ec-91f8-8722643389b5</fullName>
    </submittedName>
</protein>
<name>A0A3S4B2G6_9PEZI</name>
<reference evidence="1 2" key="1">
    <citation type="submission" date="2018-04" db="EMBL/GenBank/DDBJ databases">
        <authorList>
            <person name="Huttner S."/>
            <person name="Dainat J."/>
        </authorList>
    </citation>
    <scope>NUCLEOTIDE SEQUENCE [LARGE SCALE GENOMIC DNA]</scope>
</reference>
<dbReference type="AlphaFoldDB" id="A0A3S4B2G6"/>
<dbReference type="Proteomes" id="UP000289323">
    <property type="component" value="Unassembled WGS sequence"/>
</dbReference>
<gene>
    <name evidence="1" type="ORF">TT172_LOCUS2307</name>
</gene>
<proteinExistence type="predicted"/>
<accession>A0A3S4B2G6</accession>
<sequence length="71" mass="8426">MMFPTAVDLNLSPPSWFLTLNLVTIATYHCMRRFDFQLAFPYRPRKSVNFNPFLQNDTWVAVTLREKQAEE</sequence>
<organism evidence="1 2">
    <name type="scientific">Thermothielavioides terrestris</name>
    <dbReference type="NCBI Taxonomy" id="2587410"/>
    <lineage>
        <taxon>Eukaryota</taxon>
        <taxon>Fungi</taxon>
        <taxon>Dikarya</taxon>
        <taxon>Ascomycota</taxon>
        <taxon>Pezizomycotina</taxon>
        <taxon>Sordariomycetes</taxon>
        <taxon>Sordariomycetidae</taxon>
        <taxon>Sordariales</taxon>
        <taxon>Chaetomiaceae</taxon>
        <taxon>Thermothielavioides</taxon>
    </lineage>
</organism>